<dbReference type="EC" id="2.5.1.141" evidence="3 14"/>
<dbReference type="HAMAP" id="MF_00154">
    <property type="entry name" value="CyoE_CtaB"/>
    <property type="match status" value="1"/>
</dbReference>
<dbReference type="NCBIfam" id="NF003349">
    <property type="entry name" value="PRK04375.1-2"/>
    <property type="match status" value="1"/>
</dbReference>
<evidence type="ECO:0000256" key="6">
    <source>
        <dbReference type="ARBA" id="ARBA00022692"/>
    </source>
</evidence>
<comment type="catalytic activity">
    <reaction evidence="13 14">
        <text>heme b + (2E,6E)-farnesyl diphosphate + H2O = Fe(II)-heme o + diphosphate</text>
        <dbReference type="Rhea" id="RHEA:28070"/>
        <dbReference type="ChEBI" id="CHEBI:15377"/>
        <dbReference type="ChEBI" id="CHEBI:33019"/>
        <dbReference type="ChEBI" id="CHEBI:60344"/>
        <dbReference type="ChEBI" id="CHEBI:60530"/>
        <dbReference type="ChEBI" id="CHEBI:175763"/>
        <dbReference type="EC" id="2.5.1.141"/>
    </reaction>
</comment>
<feature type="transmembrane region" description="Helical" evidence="14">
    <location>
        <begin position="123"/>
        <end position="146"/>
    </location>
</feature>
<dbReference type="AlphaFoldDB" id="A0A0F5MPU2"/>
<dbReference type="PROSITE" id="PS00943">
    <property type="entry name" value="UBIA"/>
    <property type="match status" value="1"/>
</dbReference>
<dbReference type="Pfam" id="PF01040">
    <property type="entry name" value="UbiA"/>
    <property type="match status" value="1"/>
</dbReference>
<dbReference type="PANTHER" id="PTHR43448:SF7">
    <property type="entry name" value="4-HYDROXYBENZOATE SOLANESYLTRANSFERASE"/>
    <property type="match status" value="1"/>
</dbReference>
<dbReference type="GO" id="GO:0048034">
    <property type="term" value="P:heme O biosynthetic process"/>
    <property type="evidence" value="ECO:0007669"/>
    <property type="project" value="UniProtKB-UniRule"/>
</dbReference>
<comment type="miscellaneous">
    <text evidence="14">Carbon 2 of the heme B porphyrin ring is defined according to the Fischer nomenclature.</text>
</comment>
<dbReference type="GO" id="GO:0008495">
    <property type="term" value="F:protoheme IX farnesyltransferase activity"/>
    <property type="evidence" value="ECO:0007669"/>
    <property type="project" value="UniProtKB-UniRule"/>
</dbReference>
<organism evidence="15 16">
    <name type="scientific">Candidatus Arcanibacter lacustris</name>
    <dbReference type="NCBI Taxonomy" id="1607817"/>
    <lineage>
        <taxon>Bacteria</taxon>
        <taxon>Pseudomonadati</taxon>
        <taxon>Pseudomonadota</taxon>
        <taxon>Alphaproteobacteria</taxon>
        <taxon>Rickettsiales</taxon>
        <taxon>Candidatus Arcanibacter</taxon>
    </lineage>
</organism>
<feature type="transmembrane region" description="Helical" evidence="14">
    <location>
        <begin position="54"/>
        <end position="87"/>
    </location>
</feature>
<dbReference type="InterPro" id="IPR006369">
    <property type="entry name" value="Protohaem_IX_farnesylTrfase"/>
</dbReference>
<evidence type="ECO:0000256" key="4">
    <source>
        <dbReference type="ARBA" id="ARBA00022475"/>
    </source>
</evidence>
<gene>
    <name evidence="14 15" type="primary">ctaB</name>
    <name evidence="15" type="ORF">SZ25_00834</name>
</gene>
<evidence type="ECO:0000313" key="15">
    <source>
        <dbReference type="EMBL" id="KKB96092.1"/>
    </source>
</evidence>
<feature type="transmembrane region" description="Helical" evidence="14">
    <location>
        <begin position="194"/>
        <end position="214"/>
    </location>
</feature>
<dbReference type="CDD" id="cd13957">
    <property type="entry name" value="PT_UbiA_Cox10"/>
    <property type="match status" value="1"/>
</dbReference>
<dbReference type="EMBL" id="JYHA01000137">
    <property type="protein sequence ID" value="KKB96092.1"/>
    <property type="molecule type" value="Genomic_DNA"/>
</dbReference>
<evidence type="ECO:0000313" key="16">
    <source>
        <dbReference type="Proteomes" id="UP000033358"/>
    </source>
</evidence>
<dbReference type="PATRIC" id="fig|1607817.3.peg.833"/>
<evidence type="ECO:0000256" key="5">
    <source>
        <dbReference type="ARBA" id="ARBA00022679"/>
    </source>
</evidence>
<name>A0A0F5MPU2_9RICK</name>
<evidence type="ECO:0000256" key="7">
    <source>
        <dbReference type="ARBA" id="ARBA00022989"/>
    </source>
</evidence>
<evidence type="ECO:0000256" key="1">
    <source>
        <dbReference type="ARBA" id="ARBA00004651"/>
    </source>
</evidence>
<comment type="pathway">
    <text evidence="2 14">Porphyrin-containing compound metabolism; heme O biosynthesis; heme O from protoheme: step 1/1.</text>
</comment>
<dbReference type="GO" id="GO:0005886">
    <property type="term" value="C:plasma membrane"/>
    <property type="evidence" value="ECO:0007669"/>
    <property type="project" value="UniProtKB-SubCell"/>
</dbReference>
<accession>A0A0F5MPU2</accession>
<keyword evidence="16" id="KW-1185">Reference proteome</keyword>
<evidence type="ECO:0000256" key="3">
    <source>
        <dbReference type="ARBA" id="ARBA00012292"/>
    </source>
</evidence>
<keyword evidence="9 14" id="KW-0472">Membrane</keyword>
<keyword evidence="7 14" id="KW-1133">Transmembrane helix</keyword>
<evidence type="ECO:0000256" key="11">
    <source>
        <dbReference type="ARBA" id="ARBA00040810"/>
    </source>
</evidence>
<dbReference type="UniPathway" id="UPA00834">
    <property type="reaction ID" value="UER00712"/>
</dbReference>
<dbReference type="InterPro" id="IPR000537">
    <property type="entry name" value="UbiA_prenyltransferase"/>
</dbReference>
<feature type="transmembrane region" description="Helical" evidence="14">
    <location>
        <begin position="226"/>
        <end position="243"/>
    </location>
</feature>
<evidence type="ECO:0000256" key="9">
    <source>
        <dbReference type="ARBA" id="ARBA00023136"/>
    </source>
</evidence>
<evidence type="ECO:0000256" key="2">
    <source>
        <dbReference type="ARBA" id="ARBA00004919"/>
    </source>
</evidence>
<comment type="subcellular location">
    <subcellularLocation>
        <location evidence="1 14">Cell membrane</location>
        <topology evidence="1 14">Multi-pass membrane protein</topology>
    </subcellularLocation>
</comment>
<keyword evidence="4 14" id="KW-1003">Cell membrane</keyword>
<keyword evidence="6 14" id="KW-0812">Transmembrane</keyword>
<comment type="caution">
    <text evidence="15">The sequence shown here is derived from an EMBL/GenBank/DDBJ whole genome shotgun (WGS) entry which is preliminary data.</text>
</comment>
<feature type="transmembrane region" description="Helical" evidence="14">
    <location>
        <begin position="99"/>
        <end position="117"/>
    </location>
</feature>
<proteinExistence type="inferred from homology"/>
<protein>
    <recommendedName>
        <fullName evidence="11 14">Protoheme IX farnesyltransferase</fullName>
        <ecNumber evidence="3 14">2.5.1.141</ecNumber>
    </recommendedName>
    <alternativeName>
        <fullName evidence="12 14">Heme B farnesyltransferase</fullName>
    </alternativeName>
    <alternativeName>
        <fullName evidence="10 14">Heme O synthase</fullName>
    </alternativeName>
</protein>
<evidence type="ECO:0000256" key="14">
    <source>
        <dbReference type="HAMAP-Rule" id="MF_00154"/>
    </source>
</evidence>
<dbReference type="Proteomes" id="UP000033358">
    <property type="component" value="Unassembled WGS sequence"/>
</dbReference>
<sequence length="248" mass="27721">MAIIATFCIALGAGASGAINMWYETDIDGLMTRTKNRPTVSGAIEPHNALEFGVILAGLSVFIMAFAVNYLAAFLLFLAIIIYVFVYTIWLKRISPQNIVIGGASGALPPMIGWASVTGDVSFESLLLFLLIFFWTPAHFWALALYKSDDYKKANIPMMPLVKGIKHTKLEILIYCAITCILSMIPYFTKMSGLFYGVLAFVANGIFIYLSVRLYKEDGYKIAPKLFGYSILYLFMIFLLLIIDKLYF</sequence>
<evidence type="ECO:0000256" key="12">
    <source>
        <dbReference type="ARBA" id="ARBA00042475"/>
    </source>
</evidence>
<evidence type="ECO:0000256" key="10">
    <source>
        <dbReference type="ARBA" id="ARBA00030253"/>
    </source>
</evidence>
<dbReference type="InterPro" id="IPR030470">
    <property type="entry name" value="UbiA_prenylTrfase_CS"/>
</dbReference>
<evidence type="ECO:0000256" key="13">
    <source>
        <dbReference type="ARBA" id="ARBA00047690"/>
    </source>
</evidence>
<comment type="function">
    <text evidence="14">Converts heme B (protoheme IX) to heme O by substitution of the vinyl group on carbon 2 of heme B porphyrin ring with a hydroxyethyl farnesyl side group.</text>
</comment>
<keyword evidence="5 14" id="KW-0808">Transferase</keyword>
<evidence type="ECO:0000256" key="8">
    <source>
        <dbReference type="ARBA" id="ARBA00023133"/>
    </source>
</evidence>
<comment type="similarity">
    <text evidence="14">Belongs to the UbiA prenyltransferase family. Protoheme IX farnesyltransferase subfamily.</text>
</comment>
<reference evidence="15 16" key="1">
    <citation type="submission" date="2015-02" db="EMBL/GenBank/DDBJ databases">
        <title>Single cell genomics of a rare environmental alphaproteobacterium provides unique insights into Rickettsiaceae evolution.</title>
        <authorList>
            <person name="Martijn J."/>
            <person name="Schulz F."/>
            <person name="Zaremba-Niedzwiedzka K."/>
            <person name="Viklund J."/>
            <person name="Stepanauskas R."/>
            <person name="Andersson S.G.E."/>
            <person name="Horn M."/>
            <person name="Guy L."/>
            <person name="Ettema T.J.G."/>
        </authorList>
    </citation>
    <scope>NUCLEOTIDE SEQUENCE [LARGE SCALE GENOMIC DNA]</scope>
    <source>
        <strain evidence="15 16">SCGC AAA041-L04</strain>
    </source>
</reference>
<feature type="transmembrane region" description="Helical" evidence="14">
    <location>
        <begin position="167"/>
        <end position="188"/>
    </location>
</feature>
<dbReference type="InterPro" id="IPR044878">
    <property type="entry name" value="UbiA_sf"/>
</dbReference>
<dbReference type="Gene3D" id="1.10.357.140">
    <property type="entry name" value="UbiA prenyltransferase"/>
    <property type="match status" value="1"/>
</dbReference>
<dbReference type="PANTHER" id="PTHR43448">
    <property type="entry name" value="PROTOHEME IX FARNESYLTRANSFERASE, MITOCHONDRIAL"/>
    <property type="match status" value="1"/>
</dbReference>
<keyword evidence="8 14" id="KW-0350">Heme biosynthesis</keyword>
<dbReference type="NCBIfam" id="TIGR01473">
    <property type="entry name" value="cyoE_ctaB"/>
    <property type="match status" value="1"/>
</dbReference>